<organism evidence="2 3">
    <name type="scientific">Ustilago hordei</name>
    <name type="common">Barley covered smut fungus</name>
    <dbReference type="NCBI Taxonomy" id="120017"/>
    <lineage>
        <taxon>Eukaryota</taxon>
        <taxon>Fungi</taxon>
        <taxon>Dikarya</taxon>
        <taxon>Basidiomycota</taxon>
        <taxon>Ustilaginomycotina</taxon>
        <taxon>Ustilaginomycetes</taxon>
        <taxon>Ustilaginales</taxon>
        <taxon>Ustilaginaceae</taxon>
        <taxon>Ustilago</taxon>
    </lineage>
</organism>
<reference evidence="2 3" key="1">
    <citation type="journal article" date="2012" name="Plant Cell">
        <title>Genome comparison of barley and maize smut fungi reveals targeted loss of RNA silencing components and species-specific presence of transposable elements.</title>
        <authorList>
            <person name="Laurie J.D."/>
            <person name="Ali S."/>
            <person name="Linning R."/>
            <person name="Mannhaupt G."/>
            <person name="Wong P."/>
            <person name="Gueldener U."/>
            <person name="Muensterkoetter M."/>
            <person name="Moore R."/>
            <person name="Kahmann R."/>
            <person name="Bakkeren G."/>
            <person name="Schirawski J."/>
        </authorList>
    </citation>
    <scope>NUCLEOTIDE SEQUENCE [LARGE SCALE GENOMIC DNA]</scope>
    <source>
        <strain evidence="3">Uh4875-4</strain>
    </source>
</reference>
<feature type="region of interest" description="Disordered" evidence="1">
    <location>
        <begin position="1"/>
        <end position="42"/>
    </location>
</feature>
<dbReference type="EMBL" id="CAGI01000158">
    <property type="protein sequence ID" value="CCF50864.1"/>
    <property type="molecule type" value="Genomic_DNA"/>
</dbReference>
<comment type="caution">
    <text evidence="2">The sequence shown here is derived from an EMBL/GenBank/DDBJ whole genome shotgun (WGS) entry which is preliminary data.</text>
</comment>
<dbReference type="HOGENOM" id="CLU_2456446_0_0_1"/>
<protein>
    <submittedName>
        <fullName evidence="2">Uncharacterized protein</fullName>
    </submittedName>
</protein>
<proteinExistence type="predicted"/>
<sequence>MVEDAKPQAGTSARTKGGRKGKVAQVQTDNETINKNKPEVINNEANEDADSDSNLMVQNSLSPYQNLCCTATTAGVPMSNHSSDPYLML</sequence>
<name>I2FVC1_USTHO</name>
<accession>I2FVC1</accession>
<dbReference type="AlphaFoldDB" id="I2FVC1"/>
<evidence type="ECO:0000256" key="1">
    <source>
        <dbReference type="SAM" id="MobiDB-lite"/>
    </source>
</evidence>
<evidence type="ECO:0000313" key="3">
    <source>
        <dbReference type="Proteomes" id="UP000006174"/>
    </source>
</evidence>
<evidence type="ECO:0000313" key="2">
    <source>
        <dbReference type="EMBL" id="CCF50864.1"/>
    </source>
</evidence>
<keyword evidence="3" id="KW-1185">Reference proteome</keyword>
<dbReference type="Proteomes" id="UP000006174">
    <property type="component" value="Unassembled WGS sequence"/>
</dbReference>
<gene>
    <name evidence="2" type="ORF">UHOR_06454</name>
</gene>